<feature type="transmembrane region" description="Helical" evidence="1">
    <location>
        <begin position="219"/>
        <end position="237"/>
    </location>
</feature>
<feature type="transmembrane region" description="Helical" evidence="1">
    <location>
        <begin position="156"/>
        <end position="174"/>
    </location>
</feature>
<accession>A0A0C9Q6T5</accession>
<comment type="caution">
    <text evidence="2">The sequence shown here is derived from an EMBL/GenBank/DDBJ whole genome shotgun (WGS) entry which is preliminary data.</text>
</comment>
<feature type="transmembrane region" description="Helical" evidence="1">
    <location>
        <begin position="43"/>
        <end position="64"/>
    </location>
</feature>
<feature type="transmembrane region" description="Helical" evidence="1">
    <location>
        <begin position="282"/>
        <end position="305"/>
    </location>
</feature>
<dbReference type="AlphaFoldDB" id="A0A0C9Q6T5"/>
<dbReference type="PANTHER" id="PTHR36840">
    <property type="entry name" value="BLL5714 PROTEIN"/>
    <property type="match status" value="1"/>
</dbReference>
<keyword evidence="1" id="KW-0812">Transmembrane</keyword>
<evidence type="ECO:0000313" key="2">
    <source>
        <dbReference type="EMBL" id="GAN35562.1"/>
    </source>
</evidence>
<proteinExistence type="predicted"/>
<dbReference type="InterPro" id="IPR010640">
    <property type="entry name" value="Low_temperature_requirement_A"/>
</dbReference>
<feature type="transmembrane region" description="Helical" evidence="1">
    <location>
        <begin position="76"/>
        <end position="95"/>
    </location>
</feature>
<dbReference type="Pfam" id="PF06772">
    <property type="entry name" value="LtrA"/>
    <property type="match status" value="1"/>
</dbReference>
<feature type="transmembrane region" description="Helical" evidence="1">
    <location>
        <begin position="194"/>
        <end position="213"/>
    </location>
</feature>
<feature type="transmembrane region" description="Helical" evidence="1">
    <location>
        <begin position="12"/>
        <end position="31"/>
    </location>
</feature>
<keyword evidence="1" id="KW-1133">Transmembrane helix</keyword>
<feature type="transmembrane region" description="Helical" evidence="1">
    <location>
        <begin position="101"/>
        <end position="120"/>
    </location>
</feature>
<dbReference type="PANTHER" id="PTHR36840:SF1">
    <property type="entry name" value="BLL5714 PROTEIN"/>
    <property type="match status" value="1"/>
</dbReference>
<keyword evidence="1" id="KW-0472">Membrane</keyword>
<dbReference type="Proteomes" id="UP000032552">
    <property type="component" value="Unassembled WGS sequence"/>
</dbReference>
<feature type="transmembrane region" description="Helical" evidence="1">
    <location>
        <begin position="249"/>
        <end position="270"/>
    </location>
</feature>
<sequence>MTQSHKSVTMVELFYDLIFAYAVGRMAQALALPTHGFIAPRMLGEFLMMLLVFWVIWTYQTVLANRYFNNQLAQSLFTLFNMFWVIVLSTAINVDFVKTKWSFQLSTAILFLSVAIQYGLIWRQKHAALPKIFGLTLTIAGALALVSPFLTPYSLSFTVFFLGVVGASFVPLLFWRTINAAPVDFSHLSERYSLLVLLIFGEAVIGVADTVYSGLSLQAGLFFFVVILLFVAYQLVYDNGLNRQIKTGGLAAIHLHYPLLAAILSISTFIHLWLTQELDPRWFAAAITLALAVYYFSLIGYLRAYPTNKIDIGFKRWFYLGFSLMIFGVYSFMTAAMPLPFMLGLTAYLLANTLYLWQFILHPNDPLYNESDQ</sequence>
<feature type="transmembrane region" description="Helical" evidence="1">
    <location>
        <begin position="132"/>
        <end position="150"/>
    </location>
</feature>
<reference evidence="3" key="1">
    <citation type="submission" date="2014-05" db="EMBL/GenBank/DDBJ databases">
        <title>Whole genome sequencing of Lactobacillus casei NRIC0644.</title>
        <authorList>
            <person name="Atarashi H."/>
            <person name="Yoshida Y."/>
            <person name="Fujimura S."/>
            <person name="Tanaka N."/>
            <person name="Shiwa Y."/>
            <person name="Yoshikawa H."/>
            <person name="Okada S."/>
            <person name="Nakagawa J."/>
        </authorList>
    </citation>
    <scope>NUCLEOTIDE SEQUENCE [LARGE SCALE GENOMIC DNA]</scope>
    <source>
        <strain evidence="3">NRIC0644</strain>
    </source>
</reference>
<feature type="transmembrane region" description="Helical" evidence="1">
    <location>
        <begin position="317"/>
        <end position="333"/>
    </location>
</feature>
<name>A0A0C9Q6T5_LACPA</name>
<dbReference type="RefSeq" id="WP_003599717.1">
    <property type="nucleotide sequence ID" value="NZ_BAYM01000009.1"/>
</dbReference>
<organism evidence="2 3">
    <name type="scientific">Lacticaseibacillus paracasei NRIC 0644</name>
    <dbReference type="NCBI Taxonomy" id="1435038"/>
    <lineage>
        <taxon>Bacteria</taxon>
        <taxon>Bacillati</taxon>
        <taxon>Bacillota</taxon>
        <taxon>Bacilli</taxon>
        <taxon>Lactobacillales</taxon>
        <taxon>Lactobacillaceae</taxon>
        <taxon>Lacticaseibacillus</taxon>
    </lineage>
</organism>
<gene>
    <name evidence="2" type="ORF">LC0644_0151</name>
</gene>
<dbReference type="EMBL" id="BAYM01000009">
    <property type="protein sequence ID" value="GAN35562.1"/>
    <property type="molecule type" value="Genomic_DNA"/>
</dbReference>
<evidence type="ECO:0000313" key="3">
    <source>
        <dbReference type="Proteomes" id="UP000032552"/>
    </source>
</evidence>
<protein>
    <submittedName>
        <fullName evidence="2">Low temperature requirement protein LtrA</fullName>
    </submittedName>
</protein>
<evidence type="ECO:0000256" key="1">
    <source>
        <dbReference type="SAM" id="Phobius"/>
    </source>
</evidence>